<accession>A0AAN9EZF1</accession>
<dbReference type="AlphaFoldDB" id="A0AAN9EZF1"/>
<comment type="caution">
    <text evidence="1">The sequence shown here is derived from an EMBL/GenBank/DDBJ whole genome shotgun (WGS) entry which is preliminary data.</text>
</comment>
<protein>
    <submittedName>
        <fullName evidence="1">Uncharacterized protein</fullName>
    </submittedName>
</protein>
<dbReference type="Proteomes" id="UP001359559">
    <property type="component" value="Unassembled WGS sequence"/>
</dbReference>
<organism evidence="1 2">
    <name type="scientific">Clitoria ternatea</name>
    <name type="common">Butterfly pea</name>
    <dbReference type="NCBI Taxonomy" id="43366"/>
    <lineage>
        <taxon>Eukaryota</taxon>
        <taxon>Viridiplantae</taxon>
        <taxon>Streptophyta</taxon>
        <taxon>Embryophyta</taxon>
        <taxon>Tracheophyta</taxon>
        <taxon>Spermatophyta</taxon>
        <taxon>Magnoliopsida</taxon>
        <taxon>eudicotyledons</taxon>
        <taxon>Gunneridae</taxon>
        <taxon>Pentapetalae</taxon>
        <taxon>rosids</taxon>
        <taxon>fabids</taxon>
        <taxon>Fabales</taxon>
        <taxon>Fabaceae</taxon>
        <taxon>Papilionoideae</taxon>
        <taxon>50 kb inversion clade</taxon>
        <taxon>NPAAA clade</taxon>
        <taxon>indigoferoid/millettioid clade</taxon>
        <taxon>Phaseoleae</taxon>
        <taxon>Clitoria</taxon>
    </lineage>
</organism>
<dbReference type="EMBL" id="JAYKXN010000008">
    <property type="protein sequence ID" value="KAK7265849.1"/>
    <property type="molecule type" value="Genomic_DNA"/>
</dbReference>
<evidence type="ECO:0000313" key="1">
    <source>
        <dbReference type="EMBL" id="KAK7265849.1"/>
    </source>
</evidence>
<gene>
    <name evidence="1" type="ORF">RJT34_33473</name>
</gene>
<keyword evidence="2" id="KW-1185">Reference proteome</keyword>
<name>A0AAN9EZF1_CLITE</name>
<evidence type="ECO:0000313" key="2">
    <source>
        <dbReference type="Proteomes" id="UP001359559"/>
    </source>
</evidence>
<sequence>MMFLYVSSGVSDISITILDLCRSDGKLHAEEESDFEGDSFRRNRNCILYCMLVIYTLGGVWKFEVSK</sequence>
<reference evidence="1 2" key="1">
    <citation type="submission" date="2024-01" db="EMBL/GenBank/DDBJ databases">
        <title>The genomes of 5 underutilized Papilionoideae crops provide insights into root nodulation and disease resistance.</title>
        <authorList>
            <person name="Yuan L."/>
        </authorList>
    </citation>
    <scope>NUCLEOTIDE SEQUENCE [LARGE SCALE GENOMIC DNA]</scope>
    <source>
        <strain evidence="1">LY-2023</strain>
        <tissue evidence="1">Leaf</tissue>
    </source>
</reference>
<proteinExistence type="predicted"/>